<keyword evidence="6 11" id="KW-0378">Hydrolase</keyword>
<protein>
    <recommendedName>
        <fullName evidence="10">Nucleoside diphosphate-linked moiety X motif 6</fullName>
    </recommendedName>
</protein>
<gene>
    <name evidence="13" type="ORF">KQX54_001514</name>
</gene>
<dbReference type="Proteomes" id="UP000826195">
    <property type="component" value="Unassembled WGS sequence"/>
</dbReference>
<evidence type="ECO:0000256" key="9">
    <source>
        <dbReference type="ARBA" id="ARBA00057091"/>
    </source>
</evidence>
<sequence>MAAILSRTIRLAWTLNCKILATEFASDNLIKAMESTSCFIGKEDNHNGILVDSTKEPCSADDVVNRLRASLTDWSKNKKKTVWFRVERNDADWIPLLVKEGFLFHHVKEQFVTLYRCLTSDKNIPPYAHTNLGVGGFVINDKTNEVLVIKENYSNKAANRATRWKLPGGYVEPGENIPEAVEREVFEETGIKAKFKSLVGFRHAHNYAFGCSDIYFVARLVPETLQINKCNQEIAEAVWMKLEDYANSPDVYRLNRFIAKKMIELLNSNTEIGLVNGERPNSTEPIWIYVITNKDDKKDLSPVRN</sequence>
<comment type="subcellular location">
    <subcellularLocation>
        <location evidence="3">Cytoplasm</location>
    </subcellularLocation>
    <subcellularLocation>
        <location evidence="2">Mitochondrion</location>
    </subcellularLocation>
    <subcellularLocation>
        <location evidence="1">Nucleus</location>
    </subcellularLocation>
</comment>
<dbReference type="PANTHER" id="PTHR13994">
    <property type="entry name" value="NUDIX HYDROLASE RELATED"/>
    <property type="match status" value="1"/>
</dbReference>
<evidence type="ECO:0000256" key="3">
    <source>
        <dbReference type="ARBA" id="ARBA00004496"/>
    </source>
</evidence>
<dbReference type="InterPro" id="IPR015797">
    <property type="entry name" value="NUDIX_hydrolase-like_dom_sf"/>
</dbReference>
<dbReference type="PROSITE" id="PS51462">
    <property type="entry name" value="NUDIX"/>
    <property type="match status" value="1"/>
</dbReference>
<keyword evidence="5" id="KW-0963">Cytoplasm</keyword>
<dbReference type="SUPFAM" id="SSF55811">
    <property type="entry name" value="Nudix"/>
    <property type="match status" value="1"/>
</dbReference>
<dbReference type="InterPro" id="IPR040618">
    <property type="entry name" value="Pre-Nudix"/>
</dbReference>
<dbReference type="InterPro" id="IPR020084">
    <property type="entry name" value="NUDIX_hydrolase_CS"/>
</dbReference>
<dbReference type="GO" id="GO:0005634">
    <property type="term" value="C:nucleus"/>
    <property type="evidence" value="ECO:0007669"/>
    <property type="project" value="UniProtKB-SubCell"/>
</dbReference>
<evidence type="ECO:0000313" key="14">
    <source>
        <dbReference type="Proteomes" id="UP000826195"/>
    </source>
</evidence>
<dbReference type="InterPro" id="IPR000086">
    <property type="entry name" value="NUDIX_hydrolase_dom"/>
</dbReference>
<evidence type="ECO:0000256" key="2">
    <source>
        <dbReference type="ARBA" id="ARBA00004173"/>
    </source>
</evidence>
<dbReference type="PRINTS" id="PR00502">
    <property type="entry name" value="NUDIXFAMILY"/>
</dbReference>
<reference evidence="13 14" key="1">
    <citation type="journal article" date="2021" name="J. Hered.">
        <title>A chromosome-level genome assembly of the parasitoid wasp, Cotesia glomerata (Hymenoptera: Braconidae).</title>
        <authorList>
            <person name="Pinto B.J."/>
            <person name="Weis J.J."/>
            <person name="Gamble T."/>
            <person name="Ode P.J."/>
            <person name="Paul R."/>
            <person name="Zaspel J.M."/>
        </authorList>
    </citation>
    <scope>NUCLEOTIDE SEQUENCE [LARGE SCALE GENOMIC DNA]</scope>
    <source>
        <strain evidence="13">CgM1</strain>
    </source>
</reference>
<evidence type="ECO:0000256" key="10">
    <source>
        <dbReference type="ARBA" id="ARBA00068898"/>
    </source>
</evidence>
<evidence type="ECO:0000256" key="8">
    <source>
        <dbReference type="ARBA" id="ARBA00023242"/>
    </source>
</evidence>
<dbReference type="InterPro" id="IPR020476">
    <property type="entry name" value="Nudix_hydrolase"/>
</dbReference>
<comment type="function">
    <text evidence="9">May contribute to the regulation of cell proliferation.</text>
</comment>
<comment type="similarity">
    <text evidence="4 11">Belongs to the Nudix hydrolase family.</text>
</comment>
<dbReference type="GO" id="GO:0005739">
    <property type="term" value="C:mitochondrion"/>
    <property type="evidence" value="ECO:0007669"/>
    <property type="project" value="UniProtKB-SubCell"/>
</dbReference>
<comment type="caution">
    <text evidence="13">The sequence shown here is derived from an EMBL/GenBank/DDBJ whole genome shotgun (WGS) entry which is preliminary data.</text>
</comment>
<dbReference type="AlphaFoldDB" id="A0AAV7IVX9"/>
<evidence type="ECO:0000313" key="13">
    <source>
        <dbReference type="EMBL" id="KAH0560115.1"/>
    </source>
</evidence>
<dbReference type="Pfam" id="PF00293">
    <property type="entry name" value="NUDIX"/>
    <property type="match status" value="1"/>
</dbReference>
<dbReference type="Gene3D" id="3.40.630.30">
    <property type="match status" value="1"/>
</dbReference>
<dbReference type="EMBL" id="JAHXZJ010000374">
    <property type="protein sequence ID" value="KAH0560115.1"/>
    <property type="molecule type" value="Genomic_DNA"/>
</dbReference>
<keyword evidence="7" id="KW-0496">Mitochondrion</keyword>
<evidence type="ECO:0000259" key="12">
    <source>
        <dbReference type="PROSITE" id="PS51462"/>
    </source>
</evidence>
<evidence type="ECO:0000256" key="11">
    <source>
        <dbReference type="RuleBase" id="RU003476"/>
    </source>
</evidence>
<evidence type="ECO:0000256" key="5">
    <source>
        <dbReference type="ARBA" id="ARBA00022490"/>
    </source>
</evidence>
<dbReference type="GO" id="GO:0035529">
    <property type="term" value="F:NADH pyrophosphatase activity"/>
    <property type="evidence" value="ECO:0007669"/>
    <property type="project" value="TreeGrafter"/>
</dbReference>
<dbReference type="PANTHER" id="PTHR13994:SF13">
    <property type="entry name" value="FI03680P"/>
    <property type="match status" value="1"/>
</dbReference>
<accession>A0AAV7IVX9</accession>
<organism evidence="13 14">
    <name type="scientific">Cotesia glomerata</name>
    <name type="common">Lepidopteran parasitic wasp</name>
    <name type="synonym">Apanteles glomeratus</name>
    <dbReference type="NCBI Taxonomy" id="32391"/>
    <lineage>
        <taxon>Eukaryota</taxon>
        <taxon>Metazoa</taxon>
        <taxon>Ecdysozoa</taxon>
        <taxon>Arthropoda</taxon>
        <taxon>Hexapoda</taxon>
        <taxon>Insecta</taxon>
        <taxon>Pterygota</taxon>
        <taxon>Neoptera</taxon>
        <taxon>Endopterygota</taxon>
        <taxon>Hymenoptera</taxon>
        <taxon>Apocrita</taxon>
        <taxon>Ichneumonoidea</taxon>
        <taxon>Braconidae</taxon>
        <taxon>Microgastrinae</taxon>
        <taxon>Cotesia</taxon>
    </lineage>
</organism>
<dbReference type="FunFam" id="3.90.79.10:FF:000027">
    <property type="entry name" value="nucleoside diphosphate-linked moiety X motif 6"/>
    <property type="match status" value="1"/>
</dbReference>
<name>A0AAV7IVX9_COTGL</name>
<proteinExistence type="inferred from homology"/>
<dbReference type="InterPro" id="IPR003293">
    <property type="entry name" value="Nudix_hydrolase6-like"/>
</dbReference>
<dbReference type="Gene3D" id="3.90.79.10">
    <property type="entry name" value="Nucleoside Triphosphate Pyrophosphohydrolase"/>
    <property type="match status" value="1"/>
</dbReference>
<dbReference type="PROSITE" id="PS00893">
    <property type="entry name" value="NUDIX_BOX"/>
    <property type="match status" value="1"/>
</dbReference>
<evidence type="ECO:0000256" key="6">
    <source>
        <dbReference type="ARBA" id="ARBA00022801"/>
    </source>
</evidence>
<evidence type="ECO:0000256" key="7">
    <source>
        <dbReference type="ARBA" id="ARBA00023128"/>
    </source>
</evidence>
<keyword evidence="14" id="KW-1185">Reference proteome</keyword>
<feature type="domain" description="Nudix hydrolase" evidence="12">
    <location>
        <begin position="129"/>
        <end position="264"/>
    </location>
</feature>
<dbReference type="Pfam" id="PF18290">
    <property type="entry name" value="Nudix_hydro"/>
    <property type="match status" value="1"/>
</dbReference>
<dbReference type="GO" id="GO:0047631">
    <property type="term" value="F:ADP-ribose diphosphatase activity"/>
    <property type="evidence" value="ECO:0007669"/>
    <property type="project" value="TreeGrafter"/>
</dbReference>
<dbReference type="CDD" id="cd04670">
    <property type="entry name" value="NUDIX_ASFGF2_Nudt6"/>
    <property type="match status" value="1"/>
</dbReference>
<keyword evidence="8" id="KW-0539">Nucleus</keyword>
<dbReference type="PRINTS" id="PR01356">
    <property type="entry name" value="GFGPROTEIN"/>
</dbReference>
<evidence type="ECO:0000256" key="4">
    <source>
        <dbReference type="ARBA" id="ARBA00005582"/>
    </source>
</evidence>
<evidence type="ECO:0000256" key="1">
    <source>
        <dbReference type="ARBA" id="ARBA00004123"/>
    </source>
</evidence>
<dbReference type="GO" id="GO:0051287">
    <property type="term" value="F:NAD binding"/>
    <property type="evidence" value="ECO:0007669"/>
    <property type="project" value="TreeGrafter"/>
</dbReference>